<feature type="transmembrane region" description="Helical" evidence="8">
    <location>
        <begin position="124"/>
        <end position="145"/>
    </location>
</feature>
<dbReference type="InterPro" id="IPR033122">
    <property type="entry name" value="LETM1-like_RBD"/>
</dbReference>
<proteinExistence type="predicted"/>
<dbReference type="PANTHER" id="PTHR14009">
    <property type="entry name" value="LEUCINE ZIPPER-EF-HAND CONTAINING TRANSMEMBRANE PROTEIN"/>
    <property type="match status" value="1"/>
</dbReference>
<keyword evidence="11" id="KW-1185">Reference proteome</keyword>
<evidence type="ECO:0000256" key="7">
    <source>
        <dbReference type="PROSITE-ProRule" id="PRU01094"/>
    </source>
</evidence>
<comment type="subcellular location">
    <subcellularLocation>
        <location evidence="1">Mitochondrion inner membrane</location>
        <topology evidence="1">Single-pass membrane protein</topology>
    </subcellularLocation>
</comment>
<evidence type="ECO:0000259" key="9">
    <source>
        <dbReference type="PROSITE" id="PS51758"/>
    </source>
</evidence>
<evidence type="ECO:0000313" key="10">
    <source>
        <dbReference type="EMBL" id="CAH1714907.1"/>
    </source>
</evidence>
<evidence type="ECO:0000256" key="5">
    <source>
        <dbReference type="ARBA" id="ARBA00023128"/>
    </source>
</evidence>
<evidence type="ECO:0000256" key="6">
    <source>
        <dbReference type="ARBA" id="ARBA00023136"/>
    </source>
</evidence>
<evidence type="ECO:0000256" key="2">
    <source>
        <dbReference type="ARBA" id="ARBA00022692"/>
    </source>
</evidence>
<keyword evidence="2 8" id="KW-0812">Transmembrane</keyword>
<dbReference type="PROSITE" id="PS51758">
    <property type="entry name" value="LETM1_RBD"/>
    <property type="match status" value="1"/>
</dbReference>
<reference evidence="10" key="2">
    <citation type="submission" date="2022-10" db="EMBL/GenBank/DDBJ databases">
        <authorList>
            <consortium name="ENA_rothamsted_submissions"/>
            <consortium name="culmorum"/>
            <person name="King R."/>
        </authorList>
    </citation>
    <scope>NUCLEOTIDE SEQUENCE</scope>
</reference>
<dbReference type="AlphaFoldDB" id="A0A9P0NDX5"/>
<keyword evidence="3" id="KW-0999">Mitochondrion inner membrane</keyword>
<dbReference type="InterPro" id="IPR044202">
    <property type="entry name" value="LETM1/MDM38-like"/>
</dbReference>
<accession>A0A9P0NDX5</accession>
<evidence type="ECO:0000256" key="1">
    <source>
        <dbReference type="ARBA" id="ARBA00004434"/>
    </source>
</evidence>
<gene>
    <name evidence="10" type="ORF">APHIGO_LOCUS2972</name>
</gene>
<organism evidence="10 11">
    <name type="scientific">Aphis gossypii</name>
    <name type="common">Cotton aphid</name>
    <dbReference type="NCBI Taxonomy" id="80765"/>
    <lineage>
        <taxon>Eukaryota</taxon>
        <taxon>Metazoa</taxon>
        <taxon>Ecdysozoa</taxon>
        <taxon>Arthropoda</taxon>
        <taxon>Hexapoda</taxon>
        <taxon>Insecta</taxon>
        <taxon>Pterygota</taxon>
        <taxon>Neoptera</taxon>
        <taxon>Paraneoptera</taxon>
        <taxon>Hemiptera</taxon>
        <taxon>Sternorrhyncha</taxon>
        <taxon>Aphidomorpha</taxon>
        <taxon>Aphidoidea</taxon>
        <taxon>Aphididae</taxon>
        <taxon>Aphidini</taxon>
        <taxon>Aphis</taxon>
        <taxon>Aphis</taxon>
    </lineage>
</organism>
<evidence type="ECO:0000256" key="3">
    <source>
        <dbReference type="ARBA" id="ARBA00022792"/>
    </source>
</evidence>
<keyword evidence="6 8" id="KW-0472">Membrane</keyword>
<feature type="domain" description="Letm1 RBD" evidence="9">
    <location>
        <begin position="15"/>
        <end position="150"/>
    </location>
</feature>
<dbReference type="Proteomes" id="UP001154329">
    <property type="component" value="Chromosome 1"/>
</dbReference>
<keyword evidence="5 7" id="KW-0496">Mitochondrion</keyword>
<dbReference type="GO" id="GO:0030003">
    <property type="term" value="P:intracellular monoatomic cation homeostasis"/>
    <property type="evidence" value="ECO:0007669"/>
    <property type="project" value="TreeGrafter"/>
</dbReference>
<dbReference type="EMBL" id="OU899034">
    <property type="protein sequence ID" value="CAH1714907.1"/>
    <property type="molecule type" value="Genomic_DNA"/>
</dbReference>
<evidence type="ECO:0000256" key="4">
    <source>
        <dbReference type="ARBA" id="ARBA00022989"/>
    </source>
</evidence>
<sequence length="150" mass="17554">MFLENCYREEAKLKQSLKVKLKMAKFLQKTLDSMSVCGKGHSEFTKEFVDSFVKARIECAVIPANEMLKFTKLFEDEITLDSLPRPQLVALCRVLEIQPIRTSSVLKYILTRKLRSLTVDDKNFYHLFYLWVIEYSPGLIITYYIRVPTS</sequence>
<evidence type="ECO:0000313" key="11">
    <source>
        <dbReference type="Proteomes" id="UP001154329"/>
    </source>
</evidence>
<dbReference type="GO" id="GO:0043022">
    <property type="term" value="F:ribosome binding"/>
    <property type="evidence" value="ECO:0007669"/>
    <property type="project" value="InterPro"/>
</dbReference>
<reference evidence="10" key="1">
    <citation type="submission" date="2022-02" db="EMBL/GenBank/DDBJ databases">
        <authorList>
            <person name="King R."/>
        </authorList>
    </citation>
    <scope>NUCLEOTIDE SEQUENCE</scope>
</reference>
<dbReference type="GO" id="GO:0005743">
    <property type="term" value="C:mitochondrial inner membrane"/>
    <property type="evidence" value="ECO:0007669"/>
    <property type="project" value="UniProtKB-SubCell"/>
</dbReference>
<name>A0A9P0NDX5_APHGO</name>
<protein>
    <recommendedName>
        <fullName evidence="9">Letm1 RBD domain-containing protein</fullName>
    </recommendedName>
</protein>
<keyword evidence="4 8" id="KW-1133">Transmembrane helix</keyword>
<evidence type="ECO:0000256" key="8">
    <source>
        <dbReference type="SAM" id="Phobius"/>
    </source>
</evidence>
<dbReference type="Pfam" id="PF07766">
    <property type="entry name" value="LETM1_RBD"/>
    <property type="match status" value="1"/>
</dbReference>
<dbReference type="PANTHER" id="PTHR14009:SF1">
    <property type="entry name" value="MITOCHONDRIAL PROTON_CALCIUM EXCHANGER PROTEIN"/>
    <property type="match status" value="1"/>
</dbReference>